<proteinExistence type="predicted"/>
<accession>A0A6G1J425</accession>
<keyword evidence="2" id="KW-1185">Reference proteome</keyword>
<evidence type="ECO:0000313" key="1">
    <source>
        <dbReference type="EMBL" id="KAF2684889.1"/>
    </source>
</evidence>
<protein>
    <submittedName>
        <fullName evidence="1">Uncharacterized protein</fullName>
    </submittedName>
</protein>
<reference evidence="1" key="1">
    <citation type="journal article" date="2020" name="Stud. Mycol.">
        <title>101 Dothideomycetes genomes: a test case for predicting lifestyles and emergence of pathogens.</title>
        <authorList>
            <person name="Haridas S."/>
            <person name="Albert R."/>
            <person name="Binder M."/>
            <person name="Bloem J."/>
            <person name="Labutti K."/>
            <person name="Salamov A."/>
            <person name="Andreopoulos B."/>
            <person name="Baker S."/>
            <person name="Barry K."/>
            <person name="Bills G."/>
            <person name="Bluhm B."/>
            <person name="Cannon C."/>
            <person name="Castanera R."/>
            <person name="Culley D."/>
            <person name="Daum C."/>
            <person name="Ezra D."/>
            <person name="Gonzalez J."/>
            <person name="Henrissat B."/>
            <person name="Kuo A."/>
            <person name="Liang C."/>
            <person name="Lipzen A."/>
            <person name="Lutzoni F."/>
            <person name="Magnuson J."/>
            <person name="Mondo S."/>
            <person name="Nolan M."/>
            <person name="Ohm R."/>
            <person name="Pangilinan J."/>
            <person name="Park H.-J."/>
            <person name="Ramirez L."/>
            <person name="Alfaro M."/>
            <person name="Sun H."/>
            <person name="Tritt A."/>
            <person name="Yoshinaga Y."/>
            <person name="Zwiers L.-H."/>
            <person name="Turgeon B."/>
            <person name="Goodwin S."/>
            <person name="Spatafora J."/>
            <person name="Crous P."/>
            <person name="Grigoriev I."/>
        </authorList>
    </citation>
    <scope>NUCLEOTIDE SEQUENCE</scope>
    <source>
        <strain evidence="1">CBS 122367</strain>
    </source>
</reference>
<organism evidence="1 2">
    <name type="scientific">Lentithecium fluviatile CBS 122367</name>
    <dbReference type="NCBI Taxonomy" id="1168545"/>
    <lineage>
        <taxon>Eukaryota</taxon>
        <taxon>Fungi</taxon>
        <taxon>Dikarya</taxon>
        <taxon>Ascomycota</taxon>
        <taxon>Pezizomycotina</taxon>
        <taxon>Dothideomycetes</taxon>
        <taxon>Pleosporomycetidae</taxon>
        <taxon>Pleosporales</taxon>
        <taxon>Massarineae</taxon>
        <taxon>Lentitheciaceae</taxon>
        <taxon>Lentithecium</taxon>
    </lineage>
</organism>
<name>A0A6G1J425_9PLEO</name>
<dbReference type="AlphaFoldDB" id="A0A6G1J425"/>
<sequence>MEHSKVTIRFRLPATLATAFTGKPSATKLAIELTAQYLSTHSILAPLSIKDAIFHPTAKLKAACDVLYLHHIRVLYDNVRGPIRLLPILLLQPSNISAFPTKSRASTTGADDYELSTYHRVEVIWEVYTGHGLLQKLLSQRILGRDQTGAVEQQILEENG</sequence>
<evidence type="ECO:0000313" key="2">
    <source>
        <dbReference type="Proteomes" id="UP000799291"/>
    </source>
</evidence>
<dbReference type="EMBL" id="MU005580">
    <property type="protein sequence ID" value="KAF2684889.1"/>
    <property type="molecule type" value="Genomic_DNA"/>
</dbReference>
<dbReference type="Proteomes" id="UP000799291">
    <property type="component" value="Unassembled WGS sequence"/>
</dbReference>
<gene>
    <name evidence="1" type="ORF">K458DRAFT_388586</name>
</gene>